<evidence type="ECO:0000313" key="2">
    <source>
        <dbReference type="EMBL" id="GAA5151468.1"/>
    </source>
</evidence>
<evidence type="ECO:0000313" key="3">
    <source>
        <dbReference type="Proteomes" id="UP001428817"/>
    </source>
</evidence>
<proteinExistence type="predicted"/>
<sequence>MVRDQHRAAPSLLGLGPGAFHVGERDPDESDDRGTVGVLSTRDRDRLSRLATRIAESSLAPAAGRAGWRP</sequence>
<dbReference type="EMBL" id="BAABJP010000007">
    <property type="protein sequence ID" value="GAA5151468.1"/>
    <property type="molecule type" value="Genomic_DNA"/>
</dbReference>
<accession>A0ABP9PVM4</accession>
<feature type="region of interest" description="Disordered" evidence="1">
    <location>
        <begin position="1"/>
        <end position="40"/>
    </location>
</feature>
<protein>
    <submittedName>
        <fullName evidence="2">Uncharacterized protein</fullName>
    </submittedName>
</protein>
<reference evidence="3" key="1">
    <citation type="journal article" date="2019" name="Int. J. Syst. Evol. Microbiol.">
        <title>The Global Catalogue of Microorganisms (GCM) 10K type strain sequencing project: providing services to taxonomists for standard genome sequencing and annotation.</title>
        <authorList>
            <consortium name="The Broad Institute Genomics Platform"/>
            <consortium name="The Broad Institute Genome Sequencing Center for Infectious Disease"/>
            <person name="Wu L."/>
            <person name="Ma J."/>
        </authorList>
    </citation>
    <scope>NUCLEOTIDE SEQUENCE [LARGE SCALE GENOMIC DNA]</scope>
    <source>
        <strain evidence="3">JCM 18303</strain>
    </source>
</reference>
<organism evidence="2 3">
    <name type="scientific">Pseudonocardia eucalypti</name>
    <dbReference type="NCBI Taxonomy" id="648755"/>
    <lineage>
        <taxon>Bacteria</taxon>
        <taxon>Bacillati</taxon>
        <taxon>Actinomycetota</taxon>
        <taxon>Actinomycetes</taxon>
        <taxon>Pseudonocardiales</taxon>
        <taxon>Pseudonocardiaceae</taxon>
        <taxon>Pseudonocardia</taxon>
    </lineage>
</organism>
<evidence type="ECO:0000256" key="1">
    <source>
        <dbReference type="SAM" id="MobiDB-lite"/>
    </source>
</evidence>
<gene>
    <name evidence="2" type="ORF">GCM10023321_18590</name>
</gene>
<comment type="caution">
    <text evidence="2">The sequence shown here is derived from an EMBL/GenBank/DDBJ whole genome shotgun (WGS) entry which is preliminary data.</text>
</comment>
<keyword evidence="3" id="KW-1185">Reference proteome</keyword>
<dbReference type="Proteomes" id="UP001428817">
    <property type="component" value="Unassembled WGS sequence"/>
</dbReference>
<name>A0ABP9PVM4_9PSEU</name>
<dbReference type="RefSeq" id="WP_185066676.1">
    <property type="nucleotide sequence ID" value="NZ_BAABJP010000007.1"/>
</dbReference>